<dbReference type="Pfam" id="PF04650">
    <property type="entry name" value="YSIRK_signal"/>
    <property type="match status" value="1"/>
</dbReference>
<feature type="domain" description="Atypical Rib" evidence="5">
    <location>
        <begin position="408"/>
        <end position="473"/>
    </location>
</feature>
<dbReference type="Pfam" id="PF17936">
    <property type="entry name" value="Big_6"/>
    <property type="match status" value="2"/>
</dbReference>
<feature type="region of interest" description="Disordered" evidence="2">
    <location>
        <begin position="624"/>
        <end position="654"/>
    </location>
</feature>
<dbReference type="Gene3D" id="3.10.20.890">
    <property type="match status" value="1"/>
</dbReference>
<dbReference type="InterPro" id="IPR005877">
    <property type="entry name" value="YSIRK_signal_dom"/>
</dbReference>
<gene>
    <name evidence="6" type="ORF">QRD39_09895</name>
</gene>
<feature type="domain" description="YSIRK Gram-positive signal peptide" evidence="3">
    <location>
        <begin position="8"/>
        <end position="31"/>
    </location>
</feature>
<sequence length="742" mass="76131">MSKDIFSKKSRFSIRKLNIGVCSVLLGTIVMMGHTVQADETTSEQSAAVSSQTTALDVSNSNSEVPNINTNTPTKVSETTLATAPETSSVQPTVENQTPTSSSIETASRAIGAQAGLKDSAPISTGESTQSEVNKVISSETAHSQSLSTSETKSSSIESTSSVDASSIPHRRNRRALSEERSTEATAVPVIEKNLDGKASTASEVTVSAPAGTTVKLYDNNDVLIGEAVANEQGVATITPTNSLPEGDITATVTPVGGSESAKSSPVTVTKTPLTDAPGGVSSGSFNVQLLVGKSHVTVYRGDKVDVDVQAAAKAMERFWVPKNPTGVQGVLPVGGFLDTGGTSSTGYRKAKFTGTVAMTQPLGDVLVTFAVTGKKEAALISRTNPAVTVTRDLTVTVLEVAKKYAPVLSSKVTVADPNNVTATEKDLIIEKVKKENLNLPTSTTYSVDEKGNVIITYPDKSTDKISAGYAVQMQPVVVTDLTDKAQTKTPVEVRTEPGSRVELFDKNGTKIGEATAGVDGIVTITPTVDIPEGNVTAKATDIKGNVSGASKPKLATLDTTAPDKPVINTNLTGKAGTKTPVEVSAEPGSTVALYDKNGTKIGEATAGTNGKATITPTANLSEGNVTAKATDKSGNTSVASDPKAVTDTTAPDKPVINTNLTGKAGTKTPVEVSAEPGSTVALYDKNGTKIGEATAGTNGKATITPTANLSEGNVTAKATDKSGNTSVASDPKAVTDTTAPD</sequence>
<feature type="domain" description="Bacterial Ig" evidence="4">
    <location>
        <begin position="671"/>
        <end position="731"/>
    </location>
</feature>
<evidence type="ECO:0000313" key="6">
    <source>
        <dbReference type="EMBL" id="MDL5044401.1"/>
    </source>
</evidence>
<dbReference type="EMBL" id="JASUZV010000018">
    <property type="protein sequence ID" value="MDL5044401.1"/>
    <property type="molecule type" value="Genomic_DNA"/>
</dbReference>
<feature type="region of interest" description="Disordered" evidence="2">
    <location>
        <begin position="255"/>
        <end position="276"/>
    </location>
</feature>
<feature type="region of interest" description="Disordered" evidence="2">
    <location>
        <begin position="702"/>
        <end position="742"/>
    </location>
</feature>
<reference evidence="6 7" key="1">
    <citation type="submission" date="2023-06" db="EMBL/GenBank/DDBJ databases">
        <title>A potential novel species of Streptococcus isolated from human milk sample.</title>
        <authorList>
            <person name="Nguyen H.V."/>
            <person name="Trinh A.T.V."/>
            <person name="Hoang A.T.L."/>
            <person name="Bui L.N.H."/>
            <person name="Tran Q.T.L."/>
            <person name="Trinh T."/>
        </authorList>
    </citation>
    <scope>NUCLEOTIDE SEQUENCE [LARGE SCALE GENOMIC DNA]</scope>
    <source>
        <strain evidence="6 7">VTCC 12812</strain>
    </source>
</reference>
<proteinExistence type="predicted"/>
<organism evidence="6 7">
    <name type="scientific">Streptococcus raffinosi</name>
    <dbReference type="NCBI Taxonomy" id="3053355"/>
    <lineage>
        <taxon>Bacteria</taxon>
        <taxon>Bacillati</taxon>
        <taxon>Bacillota</taxon>
        <taxon>Bacilli</taxon>
        <taxon>Lactobacillales</taxon>
        <taxon>Streptococcaceae</taxon>
        <taxon>Streptococcus</taxon>
    </lineage>
</organism>
<feature type="compositionally biased region" description="Polar residues" evidence="2">
    <location>
        <begin position="122"/>
        <end position="143"/>
    </location>
</feature>
<dbReference type="RefSeq" id="WP_285956379.1">
    <property type="nucleotide sequence ID" value="NZ_JASUZV010000018.1"/>
</dbReference>
<dbReference type="Gene3D" id="2.60.40.10">
    <property type="entry name" value="Immunoglobulins"/>
    <property type="match status" value="4"/>
</dbReference>
<feature type="compositionally biased region" description="Polar residues" evidence="2">
    <location>
        <begin position="261"/>
        <end position="273"/>
    </location>
</feature>
<comment type="caution">
    <text evidence="6">The sequence shown here is derived from an EMBL/GenBank/DDBJ whole genome shotgun (WGS) entry which is preliminary data.</text>
</comment>
<evidence type="ECO:0000256" key="2">
    <source>
        <dbReference type="SAM" id="MobiDB-lite"/>
    </source>
</evidence>
<accession>A0ABT7LUU4</accession>
<protein>
    <submittedName>
        <fullName evidence="6">Ig-like domain-containing protein</fullName>
    </submittedName>
</protein>
<evidence type="ECO:0000259" key="4">
    <source>
        <dbReference type="Pfam" id="PF17936"/>
    </source>
</evidence>
<evidence type="ECO:0000313" key="7">
    <source>
        <dbReference type="Proteomes" id="UP001529255"/>
    </source>
</evidence>
<dbReference type="InterPro" id="IPR044024">
    <property type="entry name" value="aRib"/>
</dbReference>
<dbReference type="InterPro" id="IPR013783">
    <property type="entry name" value="Ig-like_fold"/>
</dbReference>
<dbReference type="InterPro" id="IPR041498">
    <property type="entry name" value="Big_6"/>
</dbReference>
<dbReference type="Pfam" id="PF18938">
    <property type="entry name" value="aRib"/>
    <property type="match status" value="1"/>
</dbReference>
<evidence type="ECO:0000256" key="1">
    <source>
        <dbReference type="ARBA" id="ARBA00022729"/>
    </source>
</evidence>
<evidence type="ECO:0000259" key="3">
    <source>
        <dbReference type="Pfam" id="PF04650"/>
    </source>
</evidence>
<dbReference type="Proteomes" id="UP001529255">
    <property type="component" value="Unassembled WGS sequence"/>
</dbReference>
<feature type="domain" description="Bacterial Ig" evidence="4">
    <location>
        <begin position="582"/>
        <end position="642"/>
    </location>
</feature>
<keyword evidence="7" id="KW-1185">Reference proteome</keyword>
<feature type="compositionally biased region" description="Polar residues" evidence="2">
    <location>
        <begin position="42"/>
        <end position="106"/>
    </location>
</feature>
<keyword evidence="1" id="KW-0732">Signal</keyword>
<dbReference type="NCBIfam" id="TIGR01168">
    <property type="entry name" value="YSIRK_signal"/>
    <property type="match status" value="1"/>
</dbReference>
<name>A0ABT7LUU4_9STRE</name>
<feature type="non-terminal residue" evidence="6">
    <location>
        <position position="742"/>
    </location>
</feature>
<feature type="region of interest" description="Disordered" evidence="2">
    <location>
        <begin position="42"/>
        <end position="189"/>
    </location>
</feature>
<evidence type="ECO:0000259" key="5">
    <source>
        <dbReference type="Pfam" id="PF18938"/>
    </source>
</evidence>
<feature type="compositionally biased region" description="Polar residues" evidence="2">
    <location>
        <begin position="702"/>
        <end position="714"/>
    </location>
</feature>
<feature type="compositionally biased region" description="Low complexity" evidence="2">
    <location>
        <begin position="144"/>
        <end position="167"/>
    </location>
</feature>